<keyword evidence="4" id="KW-1185">Reference proteome</keyword>
<dbReference type="Proteomes" id="UP000070224">
    <property type="component" value="Unassembled WGS sequence"/>
</dbReference>
<dbReference type="PATRIC" id="fig|322095.3.peg.1962"/>
<sequence length="349" mass="39448">MLLILVLHANFLAFRFPTNEAIHSQPLISLGQVWSEALAIVGVNVFILISGYFGIKARVKGIVSLLFQAFFYTVGVYSTLVLLGLEPFSLSEFIGSLMPLNRKAEWFLPTYLSLMIFSPLLNALTQRTSEEELRRYLLLFFLAEFVLGFINDQLEVKDGYSLFAFTGIYLIGRYLRLYPQRLERWSGRSFLLGYLGLSFAQSLALFLYAYGTGQSIVASPLAYKFMSYVSPINILAAVLLFLAFSRVKLQSAAVNWIGSSTLAVYLIHCNARLIGRYTGFVRELSEQHPTGLFIVSVVGFILLVFAGSILIDKLRLLLWQWIVSPLYDGIARLWVRAGLPIFQFPKLRN</sequence>
<feature type="transmembrane region" description="Helical" evidence="1">
    <location>
        <begin position="37"/>
        <end position="55"/>
    </location>
</feature>
<feature type="transmembrane region" description="Helical" evidence="1">
    <location>
        <begin position="62"/>
        <end position="86"/>
    </location>
</feature>
<feature type="transmembrane region" description="Helical" evidence="1">
    <location>
        <begin position="190"/>
        <end position="210"/>
    </location>
</feature>
<dbReference type="Pfam" id="PF01757">
    <property type="entry name" value="Acyl_transf_3"/>
    <property type="match status" value="1"/>
</dbReference>
<dbReference type="STRING" id="322095.HMPREF3185_01987"/>
<organism evidence="3 4">
    <name type="scientific">Porphyromonas somerae</name>
    <dbReference type="NCBI Taxonomy" id="322095"/>
    <lineage>
        <taxon>Bacteria</taxon>
        <taxon>Pseudomonadati</taxon>
        <taxon>Bacteroidota</taxon>
        <taxon>Bacteroidia</taxon>
        <taxon>Bacteroidales</taxon>
        <taxon>Porphyromonadaceae</taxon>
        <taxon>Porphyromonas</taxon>
    </lineage>
</organism>
<proteinExistence type="predicted"/>
<feature type="transmembrane region" description="Helical" evidence="1">
    <location>
        <begin position="225"/>
        <end position="244"/>
    </location>
</feature>
<feature type="transmembrane region" description="Helical" evidence="1">
    <location>
        <begin position="160"/>
        <end position="178"/>
    </location>
</feature>
<dbReference type="EMBL" id="LSDK01000138">
    <property type="protein sequence ID" value="KXB73464.1"/>
    <property type="molecule type" value="Genomic_DNA"/>
</dbReference>
<reference evidence="4" key="1">
    <citation type="submission" date="2016-01" db="EMBL/GenBank/DDBJ databases">
        <authorList>
            <person name="Mitreva M."/>
            <person name="Pepin K.H."/>
            <person name="Mihindukulasuriya K.A."/>
            <person name="Fulton R."/>
            <person name="Fronick C."/>
            <person name="O'Laughlin M."/>
            <person name="Miner T."/>
            <person name="Herter B."/>
            <person name="Rosa B.A."/>
            <person name="Cordes M."/>
            <person name="Tomlinson C."/>
            <person name="Wollam A."/>
            <person name="Palsikar V.B."/>
            <person name="Mardis E.R."/>
            <person name="Wilson R.K."/>
        </authorList>
    </citation>
    <scope>NUCLEOTIDE SEQUENCE [LARGE SCALE GENOMIC DNA]</scope>
    <source>
        <strain evidence="4">KA00683</strain>
    </source>
</reference>
<comment type="caution">
    <text evidence="3">The sequence shown here is derived from an EMBL/GenBank/DDBJ whole genome shotgun (WGS) entry which is preliminary data.</text>
</comment>
<dbReference type="InterPro" id="IPR002656">
    <property type="entry name" value="Acyl_transf_3_dom"/>
</dbReference>
<keyword evidence="1" id="KW-0812">Transmembrane</keyword>
<evidence type="ECO:0000313" key="4">
    <source>
        <dbReference type="Proteomes" id="UP000070224"/>
    </source>
</evidence>
<keyword evidence="1" id="KW-1133">Transmembrane helix</keyword>
<evidence type="ECO:0000313" key="3">
    <source>
        <dbReference type="EMBL" id="KXB73464.1"/>
    </source>
</evidence>
<dbReference type="AlphaFoldDB" id="A0A134B0K0"/>
<name>A0A134B0K0_9PORP</name>
<feature type="transmembrane region" description="Helical" evidence="1">
    <location>
        <begin position="256"/>
        <end position="275"/>
    </location>
</feature>
<feature type="transmembrane region" description="Helical" evidence="1">
    <location>
        <begin position="136"/>
        <end position="154"/>
    </location>
</feature>
<feature type="transmembrane region" description="Helical" evidence="1">
    <location>
        <begin position="290"/>
        <end position="311"/>
    </location>
</feature>
<keyword evidence="1" id="KW-0472">Membrane</keyword>
<accession>A0A134B0K0</accession>
<gene>
    <name evidence="3" type="ORF">HMPREF3185_01987</name>
</gene>
<feature type="transmembrane region" description="Helical" evidence="1">
    <location>
        <begin position="106"/>
        <end position="124"/>
    </location>
</feature>
<evidence type="ECO:0000256" key="1">
    <source>
        <dbReference type="SAM" id="Phobius"/>
    </source>
</evidence>
<protein>
    <recommendedName>
        <fullName evidence="2">Acyltransferase 3 domain-containing protein</fullName>
    </recommendedName>
</protein>
<feature type="domain" description="Acyltransferase 3" evidence="2">
    <location>
        <begin position="1"/>
        <end position="311"/>
    </location>
</feature>
<dbReference type="GO" id="GO:0016747">
    <property type="term" value="F:acyltransferase activity, transferring groups other than amino-acyl groups"/>
    <property type="evidence" value="ECO:0007669"/>
    <property type="project" value="InterPro"/>
</dbReference>
<evidence type="ECO:0000259" key="2">
    <source>
        <dbReference type="Pfam" id="PF01757"/>
    </source>
</evidence>